<dbReference type="EMBL" id="KQ777311">
    <property type="protein sequence ID" value="OAD52137.1"/>
    <property type="molecule type" value="Genomic_DNA"/>
</dbReference>
<evidence type="ECO:0000256" key="11">
    <source>
        <dbReference type="ARBA" id="ARBA00049393"/>
    </source>
</evidence>
<sequence>MVEENHCMYFVQRKKRYCRMTVKKGNKYCGEHQEVSLQFRTDKERVENKRIKCPLDSAHTCYESKLSKHLKVCNAKRLIDAQPSFIIKGINANEAYNATQHIPLSELNELVISTVIDKVKDVYEKLPSFPEIVLEHQILKNKINDGSCGKNIKKHLLQNSSLLSHLEQANLVKENTCFIEFGAGKGKLTYWLGQILKNSKDCCILLVDRSSHRHKSDNKLKNEQSPILIKRIRADIADLKLNDIAEIQKFKYKVGIAKHLCGAATDLTLNCLIQAMNSEPKCNVVGLIIAFCCHHRCEYASYVGKEFLEQCGFTPNEFTVLCSIASWATCGSGFKKAPVIENTQKDSARTKTNIKILTSSERERIGKKVKSLLNWGRLEYLKRVGFKSNLIYYTTTDVSLENMCIIATKDQI</sequence>
<evidence type="ECO:0000256" key="1">
    <source>
        <dbReference type="ARBA" id="ARBA00005265"/>
    </source>
</evidence>
<dbReference type="PROSITE" id="PS51800">
    <property type="entry name" value="ZF_CHHC_U11_48K"/>
    <property type="match status" value="1"/>
</dbReference>
<dbReference type="Pfam" id="PF05206">
    <property type="entry name" value="TRM13"/>
    <property type="match status" value="1"/>
</dbReference>
<evidence type="ECO:0000256" key="7">
    <source>
        <dbReference type="ARBA" id="ARBA00022771"/>
    </source>
</evidence>
<evidence type="ECO:0000256" key="4">
    <source>
        <dbReference type="ARBA" id="ARBA00022691"/>
    </source>
</evidence>
<accession>A0A310SCU3</accession>
<evidence type="ECO:0000256" key="10">
    <source>
        <dbReference type="ARBA" id="ARBA00048635"/>
    </source>
</evidence>
<evidence type="ECO:0000256" key="9">
    <source>
        <dbReference type="ARBA" id="ARBA00048165"/>
    </source>
</evidence>
<comment type="catalytic activity">
    <reaction evidence="10 12">
        <text>cytidine(4) in tRNA(Gly)(GCC) + S-adenosyl-L-methionine = 2'-O-methylcytidine(4) in tRNA(Gly)(GCC) + S-adenosyl-L-homocysteine + H(+)</text>
        <dbReference type="Rhea" id="RHEA:43192"/>
        <dbReference type="Rhea" id="RHEA-COMP:10399"/>
        <dbReference type="Rhea" id="RHEA-COMP:10400"/>
        <dbReference type="ChEBI" id="CHEBI:15378"/>
        <dbReference type="ChEBI" id="CHEBI:57856"/>
        <dbReference type="ChEBI" id="CHEBI:59789"/>
        <dbReference type="ChEBI" id="CHEBI:74495"/>
        <dbReference type="ChEBI" id="CHEBI:82748"/>
        <dbReference type="EC" id="2.1.1.225"/>
    </reaction>
</comment>
<keyword evidence="5 12" id="KW-0819">tRNA processing</keyword>
<comment type="catalytic activity">
    <reaction evidence="9 12">
        <text>cytidine(4) in tRNA(Pro) + S-adenosyl-L-methionine = 2'-O-methylcytidine(4) in tRNA(Pro) + S-adenosyl-L-homocysteine + H(+)</text>
        <dbReference type="Rhea" id="RHEA:32767"/>
        <dbReference type="Rhea" id="RHEA-COMP:10397"/>
        <dbReference type="Rhea" id="RHEA-COMP:10398"/>
        <dbReference type="ChEBI" id="CHEBI:15378"/>
        <dbReference type="ChEBI" id="CHEBI:57856"/>
        <dbReference type="ChEBI" id="CHEBI:59789"/>
        <dbReference type="ChEBI" id="CHEBI:74495"/>
        <dbReference type="ChEBI" id="CHEBI:82748"/>
        <dbReference type="EC" id="2.1.1.225"/>
    </reaction>
</comment>
<evidence type="ECO:0000256" key="8">
    <source>
        <dbReference type="ARBA" id="ARBA00022833"/>
    </source>
</evidence>
<dbReference type="InterPro" id="IPR039044">
    <property type="entry name" value="Trm13"/>
</dbReference>
<keyword evidence="8 12" id="KW-0862">Zinc</keyword>
<comment type="function">
    <text evidence="12">tRNA methylase which 2'-O-methylates cytidine(4) in tRNA(Pro) and tRNA(Gly)(GCC), and adenosine(4) in tRNA(His).</text>
</comment>
<dbReference type="Pfam" id="PF11722">
    <property type="entry name" value="zf-TRM13_CCCH"/>
    <property type="match status" value="1"/>
</dbReference>
<protein>
    <recommendedName>
        <fullName evidence="12">tRNA:m(4)X modification enzyme TRM13</fullName>
        <ecNumber evidence="12">2.1.1.225</ecNumber>
    </recommendedName>
</protein>
<dbReference type="Pfam" id="PF05253">
    <property type="entry name" value="zf-U11-48K"/>
    <property type="match status" value="1"/>
</dbReference>
<comment type="catalytic activity">
    <reaction evidence="11 12">
        <text>adenosine(4) in tRNA(His) + S-adenosyl-L-methionine = 2'-O-methyladenosine(4) in tRNA(His) + S-adenosyl-L-homocysteine + H(+)</text>
        <dbReference type="Rhea" id="RHEA:43196"/>
        <dbReference type="Rhea" id="RHEA-COMP:10401"/>
        <dbReference type="Rhea" id="RHEA-COMP:10402"/>
        <dbReference type="ChEBI" id="CHEBI:15378"/>
        <dbReference type="ChEBI" id="CHEBI:57856"/>
        <dbReference type="ChEBI" id="CHEBI:59789"/>
        <dbReference type="ChEBI" id="CHEBI:74411"/>
        <dbReference type="ChEBI" id="CHEBI:74477"/>
        <dbReference type="EC" id="2.1.1.225"/>
    </reaction>
</comment>
<comment type="similarity">
    <text evidence="1 12">Belongs to the methyltransferase TRM13 family.</text>
</comment>
<evidence type="ECO:0000256" key="3">
    <source>
        <dbReference type="ARBA" id="ARBA00022679"/>
    </source>
</evidence>
<dbReference type="InterPro" id="IPR022776">
    <property type="entry name" value="TRM13/UPF0224_CHHC_Znf_dom"/>
</dbReference>
<evidence type="ECO:0000259" key="13">
    <source>
        <dbReference type="PROSITE" id="PS51800"/>
    </source>
</evidence>
<dbReference type="EC" id="2.1.1.225" evidence="12"/>
<organism evidence="14 15">
    <name type="scientific">Eufriesea mexicana</name>
    <dbReference type="NCBI Taxonomy" id="516756"/>
    <lineage>
        <taxon>Eukaryota</taxon>
        <taxon>Metazoa</taxon>
        <taxon>Ecdysozoa</taxon>
        <taxon>Arthropoda</taxon>
        <taxon>Hexapoda</taxon>
        <taxon>Insecta</taxon>
        <taxon>Pterygota</taxon>
        <taxon>Neoptera</taxon>
        <taxon>Endopterygota</taxon>
        <taxon>Hymenoptera</taxon>
        <taxon>Apocrita</taxon>
        <taxon>Aculeata</taxon>
        <taxon>Apoidea</taxon>
        <taxon>Anthophila</taxon>
        <taxon>Apidae</taxon>
        <taxon>Eufriesea</taxon>
    </lineage>
</organism>
<feature type="domain" description="CHHC U11-48K-type" evidence="13">
    <location>
        <begin position="50"/>
        <end position="77"/>
    </location>
</feature>
<keyword evidence="15" id="KW-1185">Reference proteome</keyword>
<dbReference type="GO" id="GO:0106050">
    <property type="term" value="F:tRNA 2'-O-methyltransferase activity"/>
    <property type="evidence" value="ECO:0007669"/>
    <property type="project" value="UniProtKB-UniRule"/>
</dbReference>
<dbReference type="PANTHER" id="PTHR12998">
    <property type="entry name" value="TRNA:M(4)X MODIFICATION ENZYME TRM13 HOMOLOG"/>
    <property type="match status" value="1"/>
</dbReference>
<dbReference type="OrthoDB" id="258806at2759"/>
<dbReference type="InterPro" id="IPR021721">
    <property type="entry name" value="Znf_CCCH-type_TRM13"/>
</dbReference>
<keyword evidence="6 12" id="KW-0479">Metal-binding</keyword>
<dbReference type="GO" id="GO:0030488">
    <property type="term" value="P:tRNA methylation"/>
    <property type="evidence" value="ECO:0007669"/>
    <property type="project" value="InterPro"/>
</dbReference>
<evidence type="ECO:0000313" key="14">
    <source>
        <dbReference type="EMBL" id="OAD52137.1"/>
    </source>
</evidence>
<keyword evidence="2 12" id="KW-0489">Methyltransferase</keyword>
<evidence type="ECO:0000313" key="15">
    <source>
        <dbReference type="Proteomes" id="UP000250275"/>
    </source>
</evidence>
<evidence type="ECO:0000256" key="5">
    <source>
        <dbReference type="ARBA" id="ARBA00022694"/>
    </source>
</evidence>
<keyword evidence="3 12" id="KW-0808">Transferase</keyword>
<keyword evidence="7 12" id="KW-0863">Zinc-finger</keyword>
<proteinExistence type="inferred from homology"/>
<evidence type="ECO:0000256" key="6">
    <source>
        <dbReference type="ARBA" id="ARBA00022723"/>
    </source>
</evidence>
<name>A0A310SCU3_9HYME</name>
<dbReference type="InterPro" id="IPR007871">
    <property type="entry name" value="Methyltransferase_TRM13"/>
</dbReference>
<evidence type="ECO:0000256" key="12">
    <source>
        <dbReference type="RuleBase" id="RU367103"/>
    </source>
</evidence>
<evidence type="ECO:0000256" key="2">
    <source>
        <dbReference type="ARBA" id="ARBA00022603"/>
    </source>
</evidence>
<dbReference type="Proteomes" id="UP000250275">
    <property type="component" value="Unassembled WGS sequence"/>
</dbReference>
<dbReference type="PANTHER" id="PTHR12998:SF0">
    <property type="entry name" value="TRNA:M(4)X MODIFICATION ENZYME TRM13 HOMOLOG"/>
    <property type="match status" value="1"/>
</dbReference>
<dbReference type="GO" id="GO:0008270">
    <property type="term" value="F:zinc ion binding"/>
    <property type="evidence" value="ECO:0007669"/>
    <property type="project" value="UniProtKB-KW"/>
</dbReference>
<gene>
    <name evidence="14" type="ORF">WN48_02967</name>
</gene>
<keyword evidence="4 12" id="KW-0949">S-adenosyl-L-methionine</keyword>
<dbReference type="AlphaFoldDB" id="A0A310SCU3"/>
<reference evidence="14 15" key="1">
    <citation type="submission" date="2015-07" db="EMBL/GenBank/DDBJ databases">
        <title>The genome of Eufriesea mexicana.</title>
        <authorList>
            <person name="Pan H."/>
            <person name="Kapheim K."/>
        </authorList>
    </citation>
    <scope>NUCLEOTIDE SEQUENCE [LARGE SCALE GENOMIC DNA]</scope>
    <source>
        <strain evidence="14">0111107269</strain>
        <tissue evidence="14">Whole body</tissue>
    </source>
</reference>